<gene>
    <name evidence="1" type="ORF">ACFOES_18785</name>
</gene>
<protein>
    <submittedName>
        <fullName evidence="1">Uncharacterized protein</fullName>
    </submittedName>
</protein>
<evidence type="ECO:0000313" key="1">
    <source>
        <dbReference type="EMBL" id="MFC2970150.1"/>
    </source>
</evidence>
<keyword evidence="2" id="KW-1185">Reference proteome</keyword>
<dbReference type="Proteomes" id="UP001595443">
    <property type="component" value="Unassembled WGS sequence"/>
</dbReference>
<reference evidence="2" key="1">
    <citation type="journal article" date="2019" name="Int. J. Syst. Evol. Microbiol.">
        <title>The Global Catalogue of Microorganisms (GCM) 10K type strain sequencing project: providing services to taxonomists for standard genome sequencing and annotation.</title>
        <authorList>
            <consortium name="The Broad Institute Genomics Platform"/>
            <consortium name="The Broad Institute Genome Sequencing Center for Infectious Disease"/>
            <person name="Wu L."/>
            <person name="Ma J."/>
        </authorList>
    </citation>
    <scope>NUCLEOTIDE SEQUENCE [LARGE SCALE GENOMIC DNA]</scope>
    <source>
        <strain evidence="2">KCTC 62192</strain>
    </source>
</reference>
<sequence>MTNTYFPTTFPVNNTHRVLLFSPDQKVPDYKRIPDLGADALAALRAALRLIPEMSPGLARDLSDEIVALQARLDRRESFNAEALAEMNHCSDRLKHLERDEAADAFAGHLSDALTHATRAADLIAAHREFTQLRWHYT</sequence>
<dbReference type="RefSeq" id="WP_377834911.1">
    <property type="nucleotide sequence ID" value="NZ_JBHRSK010000017.1"/>
</dbReference>
<proteinExistence type="predicted"/>
<name>A0ABV7AMV4_9RHOB</name>
<dbReference type="EMBL" id="JBHRSK010000017">
    <property type="protein sequence ID" value="MFC2970150.1"/>
    <property type="molecule type" value="Genomic_DNA"/>
</dbReference>
<organism evidence="1 2">
    <name type="scientific">Acidimangrovimonas pyrenivorans</name>
    <dbReference type="NCBI Taxonomy" id="2030798"/>
    <lineage>
        <taxon>Bacteria</taxon>
        <taxon>Pseudomonadati</taxon>
        <taxon>Pseudomonadota</taxon>
        <taxon>Alphaproteobacteria</taxon>
        <taxon>Rhodobacterales</taxon>
        <taxon>Paracoccaceae</taxon>
        <taxon>Acidimangrovimonas</taxon>
    </lineage>
</organism>
<comment type="caution">
    <text evidence="1">The sequence shown here is derived from an EMBL/GenBank/DDBJ whole genome shotgun (WGS) entry which is preliminary data.</text>
</comment>
<accession>A0ABV7AMV4</accession>
<evidence type="ECO:0000313" key="2">
    <source>
        <dbReference type="Proteomes" id="UP001595443"/>
    </source>
</evidence>